<keyword evidence="4 6" id="KW-1133">Transmembrane helix</keyword>
<keyword evidence="8" id="KW-1185">Reference proteome</keyword>
<keyword evidence="5 6" id="KW-0472">Membrane</keyword>
<feature type="transmembrane region" description="Helical" evidence="6">
    <location>
        <begin position="629"/>
        <end position="651"/>
    </location>
</feature>
<dbReference type="Gene3D" id="2.60.120.260">
    <property type="entry name" value="Galactose-binding domain-like"/>
    <property type="match status" value="2"/>
</dbReference>
<accession>A0ABY4X146</accession>
<proteinExistence type="predicted"/>
<evidence type="ECO:0000256" key="5">
    <source>
        <dbReference type="ARBA" id="ARBA00023136"/>
    </source>
</evidence>
<keyword evidence="2" id="KW-1003">Cell membrane</keyword>
<protein>
    <submittedName>
        <fullName evidence="7">Cellulose biosynthesis cyclic di-GMP-binding regulatory protein BcsB</fullName>
    </submittedName>
</protein>
<dbReference type="EMBL" id="CP082276">
    <property type="protein sequence ID" value="USH04933.1"/>
    <property type="molecule type" value="Genomic_DNA"/>
</dbReference>
<comment type="subcellular location">
    <subcellularLocation>
        <location evidence="1">Cell membrane</location>
        <topology evidence="1">Single-pass membrane protein</topology>
    </subcellularLocation>
</comment>
<dbReference type="Proteomes" id="UP001056255">
    <property type="component" value="Chromosome II"/>
</dbReference>
<name>A0ABY4X146_9GAMM</name>
<dbReference type="PANTHER" id="PTHR39083">
    <property type="entry name" value="CYCLIC DI-GMP-BINDING PROTEIN"/>
    <property type="match status" value="1"/>
</dbReference>
<keyword evidence="3 6" id="KW-0812">Transmembrane</keyword>
<evidence type="ECO:0000313" key="8">
    <source>
        <dbReference type="Proteomes" id="UP001056255"/>
    </source>
</evidence>
<dbReference type="PANTHER" id="PTHR39083:SF1">
    <property type="entry name" value="CYCLIC DI-GMP-BINDING PROTEIN"/>
    <property type="match status" value="1"/>
</dbReference>
<organism evidence="7 8">
    <name type="scientific">Grimontia kaedaensis</name>
    <dbReference type="NCBI Taxonomy" id="2872157"/>
    <lineage>
        <taxon>Bacteria</taxon>
        <taxon>Pseudomonadati</taxon>
        <taxon>Pseudomonadota</taxon>
        <taxon>Gammaproteobacteria</taxon>
        <taxon>Vibrionales</taxon>
        <taxon>Vibrionaceae</taxon>
        <taxon>Grimontia</taxon>
    </lineage>
</organism>
<evidence type="ECO:0000256" key="6">
    <source>
        <dbReference type="SAM" id="Phobius"/>
    </source>
</evidence>
<reference evidence="7" key="1">
    <citation type="submission" date="2021-08" db="EMBL/GenBank/DDBJ databases">
        <authorList>
            <person name="Sakaguchi M."/>
            <person name="Kikuchi T."/>
            <person name="Urbanczyk H."/>
        </authorList>
    </citation>
    <scope>NUCLEOTIDE SEQUENCE</scope>
    <source>
        <strain evidence="7">020920N</strain>
    </source>
</reference>
<dbReference type="RefSeq" id="WP_251881216.1">
    <property type="nucleotide sequence ID" value="NZ_CP082276.1"/>
</dbReference>
<evidence type="ECO:0000313" key="7">
    <source>
        <dbReference type="EMBL" id="USH04933.1"/>
    </source>
</evidence>
<evidence type="ECO:0000256" key="3">
    <source>
        <dbReference type="ARBA" id="ARBA00022692"/>
    </source>
</evidence>
<evidence type="ECO:0000256" key="1">
    <source>
        <dbReference type="ARBA" id="ARBA00004162"/>
    </source>
</evidence>
<evidence type="ECO:0000256" key="4">
    <source>
        <dbReference type="ARBA" id="ARBA00022989"/>
    </source>
</evidence>
<dbReference type="InterPro" id="IPR018513">
    <property type="entry name" value="Cell_synthase_bac"/>
</dbReference>
<gene>
    <name evidence="7" type="ORF">K6Q96_16955</name>
</gene>
<evidence type="ECO:0000256" key="2">
    <source>
        <dbReference type="ARBA" id="ARBA00022475"/>
    </source>
</evidence>
<sequence length="659" mass="74439">MVKQLIGLLLFITFSSYAEKTVEVPLTYATEQRQDLVLRGQSQTVSIPISILAGQEVKAIKLSLAIYNNNRIDKSLLWVAAGNRTLANVEIKQKDKFQYVEMTIPPELLARKEPKLNLRIQHLSDDVELVVDTTKLSTTISAEESSYALTYVESEGFETQTLFSFEEMIRSGQHHSDPVHLVSGIHDNTDLALGIAASLVQGWTLKSRSEDYAFDYQATLLPPPHLNGPTVVFGTKDHLLNAGWINQEMFNEITGPYLAVSKHKKNLEWLLILSGNNNREVKRASKVFGYNLRRLPDQSSMVVKKDDMVTDQTLKSSSSYAINSFTPQQDLTDSPLEISFLMPSNIMFSSEDNAKLNLLLTHSQVAPGAGSMILRVNGEYANSLPLRSSYWRETQHYRLNIPMRHFHPGVNKVSVEIYGPVDIKNQQRRFSVYMSDKSNLRLGSWVSFIPTEDHHVSASDLLTMTNSCGMNAQITVDPTDPVQLKNLWRLLSHVSHRTHKATPGLLVTSDKTQQREFQVSLSKIERIHHLEEDDTETSKFHALRQALFDFVVSEDTSQDSQTEPFSVMTNELAYIEHGKQQGWYRIQFYPASNEAFDDFLRSKTVIPPAGVLSEKEFSSGSNQFVRAAFIGYPAALSAVALLIIWWMSAFVTRFLEGRK</sequence>